<reference evidence="2 3" key="1">
    <citation type="submission" date="2015-09" db="EMBL/GenBank/DDBJ databases">
        <title>Host preference determinants of Valsa canker pathogens revealed by comparative genomics.</title>
        <authorList>
            <person name="Yin Z."/>
            <person name="Huang L."/>
        </authorList>
    </citation>
    <scope>NUCLEOTIDE SEQUENCE [LARGE SCALE GENOMIC DNA]</scope>
    <source>
        <strain evidence="2 3">YSFL</strain>
    </source>
</reference>
<evidence type="ECO:0000256" key="1">
    <source>
        <dbReference type="SAM" id="MobiDB-lite"/>
    </source>
</evidence>
<dbReference type="Proteomes" id="UP000284375">
    <property type="component" value="Unassembled WGS sequence"/>
</dbReference>
<feature type="region of interest" description="Disordered" evidence="1">
    <location>
        <begin position="53"/>
        <end position="73"/>
    </location>
</feature>
<gene>
    <name evidence="2" type="ORF">VSDG_05431</name>
</gene>
<feature type="region of interest" description="Disordered" evidence="1">
    <location>
        <begin position="1"/>
        <end position="21"/>
    </location>
</feature>
<comment type="caution">
    <text evidence="2">The sequence shown here is derived from an EMBL/GenBank/DDBJ whole genome shotgun (WGS) entry which is preliminary data.</text>
</comment>
<sequence>MTIAGFEQSPTEADQSRAPPGTDVFLRVETLTFKCLVYHSGARVAQRTNHTVNNEGLVPPEEEAMSERAGWRW</sequence>
<dbReference type="AlphaFoldDB" id="A0A423VZE1"/>
<evidence type="ECO:0000313" key="3">
    <source>
        <dbReference type="Proteomes" id="UP000284375"/>
    </source>
</evidence>
<organism evidence="2 3">
    <name type="scientific">Cytospora chrysosperma</name>
    <name type="common">Cytospora canker fungus</name>
    <name type="synonym">Sphaeria chrysosperma</name>
    <dbReference type="NCBI Taxonomy" id="252740"/>
    <lineage>
        <taxon>Eukaryota</taxon>
        <taxon>Fungi</taxon>
        <taxon>Dikarya</taxon>
        <taxon>Ascomycota</taxon>
        <taxon>Pezizomycotina</taxon>
        <taxon>Sordariomycetes</taxon>
        <taxon>Sordariomycetidae</taxon>
        <taxon>Diaporthales</taxon>
        <taxon>Cytosporaceae</taxon>
        <taxon>Cytospora</taxon>
    </lineage>
</organism>
<protein>
    <submittedName>
        <fullName evidence="2">Uncharacterized protein</fullName>
    </submittedName>
</protein>
<accession>A0A423VZE1</accession>
<proteinExistence type="predicted"/>
<evidence type="ECO:0000313" key="2">
    <source>
        <dbReference type="EMBL" id="ROV96472.1"/>
    </source>
</evidence>
<dbReference type="EMBL" id="LJZO01000020">
    <property type="protein sequence ID" value="ROV96472.1"/>
    <property type="molecule type" value="Genomic_DNA"/>
</dbReference>
<name>A0A423VZE1_CYTCH</name>
<keyword evidence="3" id="KW-1185">Reference proteome</keyword>